<dbReference type="OrthoDB" id="5278722at2759"/>
<dbReference type="GeneID" id="28901611"/>
<dbReference type="STRING" id="1328760.A0A165A3X3"/>
<dbReference type="OMA" id="WSDNNAG"/>
<keyword evidence="1" id="KW-0472">Membrane</keyword>
<proteinExistence type="predicted"/>
<reference evidence="2 3" key="1">
    <citation type="journal article" date="2016" name="Fungal Biol.">
        <title>The genome of Xylona heveae provides a window into fungal endophytism.</title>
        <authorList>
            <person name="Gazis R."/>
            <person name="Kuo A."/>
            <person name="Riley R."/>
            <person name="LaButti K."/>
            <person name="Lipzen A."/>
            <person name="Lin J."/>
            <person name="Amirebrahimi M."/>
            <person name="Hesse C.N."/>
            <person name="Spatafora J.W."/>
            <person name="Henrissat B."/>
            <person name="Hainaut M."/>
            <person name="Grigoriev I.V."/>
            <person name="Hibbett D.S."/>
        </authorList>
    </citation>
    <scope>NUCLEOTIDE SEQUENCE [LARGE SCALE GENOMIC DNA]</scope>
    <source>
        <strain evidence="2 3">TC161</strain>
    </source>
</reference>
<gene>
    <name evidence="2" type="ORF">L228DRAFT_31344</name>
</gene>
<feature type="transmembrane region" description="Helical" evidence="1">
    <location>
        <begin position="7"/>
        <end position="25"/>
    </location>
</feature>
<sequence>MRFFTRFYALIGAAFCCALYIAWVLPSLKVPARAQRLWTGQPRRLVVFGDAWSDDGVYPMKAPLEGPISPTDAKRGKVWTQWLSSSLHAQHDNYARALADSYYNNSYDGAVVDNDRLMRLRYTNDTTAEQVPDLKSQVEHWLSVRETFLSAAPEKLVDERNSTVFALFFGIWDIWHFSSWDDGPAEMAIDNSIDVIFESLDIIAKEWDGPVKAIMPQAIDPTLLPAWKAVRTNVTGICEGSDVAAEEQRRAISLTTRWNKNLAERSRKWNGGRVFIFDTNEWLVAYMRDYYMWWRGESDMTGRGKGDPEWDEALEPCLSVGRHNNATNVLSLRKKKKCDNPEKYLFWDETQLTGAAHQKLAEVMSKDVDALFDAKLKRM</sequence>
<dbReference type="Gene3D" id="3.40.50.1110">
    <property type="entry name" value="SGNH hydrolase"/>
    <property type="match status" value="1"/>
</dbReference>
<name>A0A165A3X3_XYLHT</name>
<dbReference type="InParanoid" id="A0A165A3X3"/>
<dbReference type="EMBL" id="KV407464">
    <property type="protein sequence ID" value="KZF19916.1"/>
    <property type="molecule type" value="Genomic_DNA"/>
</dbReference>
<keyword evidence="1" id="KW-0812">Transmembrane</keyword>
<protein>
    <submittedName>
        <fullName evidence="2">Uncharacterized protein</fullName>
    </submittedName>
</protein>
<organism evidence="2 3">
    <name type="scientific">Xylona heveae (strain CBS 132557 / TC161)</name>
    <dbReference type="NCBI Taxonomy" id="1328760"/>
    <lineage>
        <taxon>Eukaryota</taxon>
        <taxon>Fungi</taxon>
        <taxon>Dikarya</taxon>
        <taxon>Ascomycota</taxon>
        <taxon>Pezizomycotina</taxon>
        <taxon>Xylonomycetes</taxon>
        <taxon>Xylonales</taxon>
        <taxon>Xylonaceae</taxon>
        <taxon>Xylona</taxon>
    </lineage>
</organism>
<dbReference type="Proteomes" id="UP000076632">
    <property type="component" value="Unassembled WGS sequence"/>
</dbReference>
<accession>A0A165A3X3</accession>
<dbReference type="AlphaFoldDB" id="A0A165A3X3"/>
<evidence type="ECO:0000256" key="1">
    <source>
        <dbReference type="SAM" id="Phobius"/>
    </source>
</evidence>
<dbReference type="InterPro" id="IPR036514">
    <property type="entry name" value="SGNH_hydro_sf"/>
</dbReference>
<dbReference type="RefSeq" id="XP_018185471.1">
    <property type="nucleotide sequence ID" value="XM_018336474.1"/>
</dbReference>
<keyword evidence="1" id="KW-1133">Transmembrane helix</keyword>
<keyword evidence="3" id="KW-1185">Reference proteome</keyword>
<evidence type="ECO:0000313" key="3">
    <source>
        <dbReference type="Proteomes" id="UP000076632"/>
    </source>
</evidence>
<evidence type="ECO:0000313" key="2">
    <source>
        <dbReference type="EMBL" id="KZF19916.1"/>
    </source>
</evidence>